<dbReference type="PANTHER" id="PTHR32444">
    <property type="entry name" value="BULB-TYPE LECTIN DOMAIN-CONTAINING PROTEIN"/>
    <property type="match status" value="1"/>
</dbReference>
<dbReference type="Proteomes" id="UP000813462">
    <property type="component" value="Unassembled WGS sequence"/>
</dbReference>
<organism evidence="7 8">
    <name type="scientific">Ziziphus jujuba var. spinosa</name>
    <dbReference type="NCBI Taxonomy" id="714518"/>
    <lineage>
        <taxon>Eukaryota</taxon>
        <taxon>Viridiplantae</taxon>
        <taxon>Streptophyta</taxon>
        <taxon>Embryophyta</taxon>
        <taxon>Tracheophyta</taxon>
        <taxon>Spermatophyta</taxon>
        <taxon>Magnoliopsida</taxon>
        <taxon>eudicotyledons</taxon>
        <taxon>Gunneridae</taxon>
        <taxon>Pentapetalae</taxon>
        <taxon>rosids</taxon>
        <taxon>fabids</taxon>
        <taxon>Rosales</taxon>
        <taxon>Rhamnaceae</taxon>
        <taxon>Paliureae</taxon>
        <taxon>Ziziphus</taxon>
    </lineage>
</organism>
<dbReference type="SMART" id="SM00473">
    <property type="entry name" value="PAN_AP"/>
    <property type="match status" value="1"/>
</dbReference>
<dbReference type="Gene3D" id="3.50.4.10">
    <property type="entry name" value="Hepatocyte Growth Factor"/>
    <property type="match status" value="1"/>
</dbReference>
<dbReference type="CDD" id="cd01098">
    <property type="entry name" value="PAN_AP_plant"/>
    <property type="match status" value="1"/>
</dbReference>
<dbReference type="PANTHER" id="PTHR32444:SF118">
    <property type="entry name" value="OS09G0551150 PROTEIN"/>
    <property type="match status" value="1"/>
</dbReference>
<dbReference type="Pfam" id="PF08276">
    <property type="entry name" value="PAN_2"/>
    <property type="match status" value="1"/>
</dbReference>
<dbReference type="FunFam" id="3.50.4.10:FF:000002">
    <property type="entry name" value="G-type lectin S-receptor-like serine/threonine-protein kinase"/>
    <property type="match status" value="1"/>
</dbReference>
<evidence type="ECO:0000313" key="7">
    <source>
        <dbReference type="EMBL" id="KAH7546540.1"/>
    </source>
</evidence>
<evidence type="ECO:0000256" key="5">
    <source>
        <dbReference type="SAM" id="Phobius"/>
    </source>
</evidence>
<sequence length="324" mass="36454">MVGTEISFKLPPVSSSSFTIVFQLLIRAVFLVLSLILLKLKPHLDQQSVTFTTSIFNPLLSGGGSPLVAVQFLLTYPSQLQRRGCWLPKMGEKAMAIGVEWGGKGVGEEGNGRQNFLAMWVVLSGKEVEDEGNGKEIFFFFFTINTAITRLTLNPSGSYERLVLENGSNTWDIMFTLPYEPCDNYGYCGPNGICKINRSPICECLEGFVPRSQNEWEFLNWSNGCTRKMPLDCRRGEGFIKLVGVKLPDLLEFWLNKSMSLHECKEMCLKNCSCTAYANSDIRDRGSGCLLWFGDLVDVRELRVQRRKQDVYIRLSASAMSKCL</sequence>
<keyword evidence="3" id="KW-1015">Disulfide bond</keyword>
<evidence type="ECO:0000256" key="4">
    <source>
        <dbReference type="ARBA" id="ARBA00023170"/>
    </source>
</evidence>
<keyword evidence="4" id="KW-0675">Receptor</keyword>
<evidence type="ECO:0000256" key="1">
    <source>
        <dbReference type="ARBA" id="ARBA00022553"/>
    </source>
</evidence>
<dbReference type="EMBL" id="JAEACU010000001">
    <property type="protein sequence ID" value="KAH7546540.1"/>
    <property type="molecule type" value="Genomic_DNA"/>
</dbReference>
<reference evidence="7" key="1">
    <citation type="journal article" date="2021" name="Front. Plant Sci.">
        <title>Chromosome-Scale Genome Assembly for Chinese Sour Jujube and Insights Into Its Genome Evolution and Domestication Signature.</title>
        <authorList>
            <person name="Shen L.-Y."/>
            <person name="Luo H."/>
            <person name="Wang X.-L."/>
            <person name="Wang X.-M."/>
            <person name="Qiu X.-J."/>
            <person name="Liu H."/>
            <person name="Zhou S.-S."/>
            <person name="Jia K.-H."/>
            <person name="Nie S."/>
            <person name="Bao Y.-T."/>
            <person name="Zhang R.-G."/>
            <person name="Yun Q.-Z."/>
            <person name="Chai Y.-H."/>
            <person name="Lu J.-Y."/>
            <person name="Li Y."/>
            <person name="Zhao S.-W."/>
            <person name="Mao J.-F."/>
            <person name="Jia S.-G."/>
            <person name="Mao Y.-M."/>
        </authorList>
    </citation>
    <scope>NUCLEOTIDE SEQUENCE</scope>
    <source>
        <strain evidence="7">AT0</strain>
        <tissue evidence="7">Leaf</tissue>
    </source>
</reference>
<dbReference type="AlphaFoldDB" id="A0A978W3K6"/>
<proteinExistence type="predicted"/>
<keyword evidence="5" id="KW-0812">Transmembrane</keyword>
<keyword evidence="1" id="KW-0597">Phosphoprotein</keyword>
<dbReference type="PROSITE" id="PS50948">
    <property type="entry name" value="PAN"/>
    <property type="match status" value="1"/>
</dbReference>
<protein>
    <recommendedName>
        <fullName evidence="6">Apple domain-containing protein</fullName>
    </recommendedName>
</protein>
<keyword evidence="5" id="KW-0472">Membrane</keyword>
<feature type="domain" description="Apple" evidence="6">
    <location>
        <begin position="233"/>
        <end position="316"/>
    </location>
</feature>
<evidence type="ECO:0000313" key="8">
    <source>
        <dbReference type="Proteomes" id="UP000813462"/>
    </source>
</evidence>
<keyword evidence="5" id="KW-1133">Transmembrane helix</keyword>
<accession>A0A978W3K6</accession>
<evidence type="ECO:0000256" key="3">
    <source>
        <dbReference type="ARBA" id="ARBA00023157"/>
    </source>
</evidence>
<name>A0A978W3K6_ZIZJJ</name>
<evidence type="ECO:0000259" key="6">
    <source>
        <dbReference type="PROSITE" id="PS50948"/>
    </source>
</evidence>
<dbReference type="Pfam" id="PF00954">
    <property type="entry name" value="S_locus_glycop"/>
    <property type="match status" value="1"/>
</dbReference>
<gene>
    <name evidence="7" type="ORF">FEM48_Zijuj01G0211700</name>
</gene>
<dbReference type="GO" id="GO:0048544">
    <property type="term" value="P:recognition of pollen"/>
    <property type="evidence" value="ECO:0007669"/>
    <property type="project" value="InterPro"/>
</dbReference>
<dbReference type="InterPro" id="IPR000858">
    <property type="entry name" value="S_locus_glycoprot_dom"/>
</dbReference>
<evidence type="ECO:0000256" key="2">
    <source>
        <dbReference type="ARBA" id="ARBA00022729"/>
    </source>
</evidence>
<comment type="caution">
    <text evidence="7">The sequence shown here is derived from an EMBL/GenBank/DDBJ whole genome shotgun (WGS) entry which is preliminary data.</text>
</comment>
<feature type="transmembrane region" description="Helical" evidence="5">
    <location>
        <begin position="20"/>
        <end position="38"/>
    </location>
</feature>
<keyword evidence="2" id="KW-0732">Signal</keyword>
<dbReference type="InterPro" id="IPR003609">
    <property type="entry name" value="Pan_app"/>
</dbReference>